<dbReference type="AlphaFoldDB" id="A0A1H5YY30"/>
<evidence type="ECO:0000313" key="2">
    <source>
        <dbReference type="Proteomes" id="UP000236745"/>
    </source>
</evidence>
<reference evidence="1 2" key="1">
    <citation type="submission" date="2016-10" db="EMBL/GenBank/DDBJ databases">
        <authorList>
            <person name="de Groot N.N."/>
        </authorList>
    </citation>
    <scope>NUCLEOTIDE SEQUENCE [LARGE SCALE GENOMIC DNA]</scope>
    <source>
        <strain evidence="1 2">DSM 22012</strain>
    </source>
</reference>
<accession>A0A1H5YY30</accession>
<keyword evidence="2" id="KW-1185">Reference proteome</keyword>
<protein>
    <recommendedName>
        <fullName evidence="3">Porin</fullName>
    </recommendedName>
</protein>
<dbReference type="Proteomes" id="UP000236745">
    <property type="component" value="Unassembled WGS sequence"/>
</dbReference>
<proteinExistence type="predicted"/>
<dbReference type="InterPro" id="IPR023614">
    <property type="entry name" value="Porin_dom_sf"/>
</dbReference>
<dbReference type="SUPFAM" id="SSF56935">
    <property type="entry name" value="Porins"/>
    <property type="match status" value="1"/>
</dbReference>
<dbReference type="Gene3D" id="2.40.160.10">
    <property type="entry name" value="Porin"/>
    <property type="match status" value="1"/>
</dbReference>
<dbReference type="RefSeq" id="WP_104002784.1">
    <property type="nucleotide sequence ID" value="NZ_FNVQ01000001.1"/>
</dbReference>
<sequence length="393" mass="43911">MVSAAASADHFPDNLRISGFGSIALTKGGDDDFGFRSNVSQEGEFGNWSFRPDSVLGVQVDATFSDSLKGTLQLVGKDRPENGLEESVEAAYLSYNIDPRWTLRAGRLGLDLLPMSEYENIGFAYDWVRPPVDYYGLIPFSYLDGVDLRYSRPAGPGTLSAKLYAGKTKNVFESFYQHNFFELQPFYGASLRYELNNFALTASYARSKIQDFSNPNVDLLKGYLLSLPPITGGRDVVETLRLDGVQTEYYSLAAEYRTGPWKATAEIAYLDSEGELFLPFLGGYAGLSRRFGDVSLFGLVSHARTTEDAAKLDAPLLPQPLGHYIQRALNSVQSDQKTFSLGARWDLRSNMALKMQWDRTWVEEGEAFLWGRETEQTPSAKLDTFTLSMDFVF</sequence>
<gene>
    <name evidence="1" type="ORF">SAMN05444390_1011920</name>
</gene>
<dbReference type="EMBL" id="FNVQ01000001">
    <property type="protein sequence ID" value="SEG28357.1"/>
    <property type="molecule type" value="Genomic_DNA"/>
</dbReference>
<organism evidence="1 2">
    <name type="scientific">Marinobacterium lutimaris</name>
    <dbReference type="NCBI Taxonomy" id="568106"/>
    <lineage>
        <taxon>Bacteria</taxon>
        <taxon>Pseudomonadati</taxon>
        <taxon>Pseudomonadota</taxon>
        <taxon>Gammaproteobacteria</taxon>
        <taxon>Oceanospirillales</taxon>
        <taxon>Oceanospirillaceae</taxon>
        <taxon>Marinobacterium</taxon>
    </lineage>
</organism>
<dbReference type="OrthoDB" id="197869at2"/>
<evidence type="ECO:0008006" key="3">
    <source>
        <dbReference type="Google" id="ProtNLM"/>
    </source>
</evidence>
<evidence type="ECO:0000313" key="1">
    <source>
        <dbReference type="EMBL" id="SEG28357.1"/>
    </source>
</evidence>
<name>A0A1H5YY30_9GAMM</name>